<comment type="caution">
    <text evidence="1">The sequence shown here is derived from an EMBL/GenBank/DDBJ whole genome shotgun (WGS) entry which is preliminary data.</text>
</comment>
<dbReference type="AlphaFoldDB" id="A0A3M2S0R1"/>
<gene>
    <name evidence="1" type="ORF">CDV36_009542</name>
</gene>
<evidence type="ECO:0000313" key="2">
    <source>
        <dbReference type="Proteomes" id="UP000277212"/>
    </source>
</evidence>
<reference evidence="1 2" key="1">
    <citation type="submission" date="2017-06" db="EMBL/GenBank/DDBJ databases">
        <title>Comparative genomic analysis of Ambrosia Fusariam Clade fungi.</title>
        <authorList>
            <person name="Stajich J.E."/>
            <person name="Carrillo J."/>
            <person name="Kijimoto T."/>
            <person name="Eskalen A."/>
            <person name="O'Donnell K."/>
            <person name="Kasson M."/>
        </authorList>
    </citation>
    <scope>NUCLEOTIDE SEQUENCE [LARGE SCALE GENOMIC DNA]</scope>
    <source>
        <strain evidence="1">UCR3666</strain>
    </source>
</reference>
<sequence length="61" mass="6720">MTEYMGTPIPPHTSNNWAGFMNTTQSVTTSSPSLSTTTSLRGVATLMTIRFKDKNQLQKVL</sequence>
<accession>A0A3M2S0R1</accession>
<organism evidence="1 2">
    <name type="scientific">Fusarium kuroshium</name>
    <dbReference type="NCBI Taxonomy" id="2010991"/>
    <lineage>
        <taxon>Eukaryota</taxon>
        <taxon>Fungi</taxon>
        <taxon>Dikarya</taxon>
        <taxon>Ascomycota</taxon>
        <taxon>Pezizomycotina</taxon>
        <taxon>Sordariomycetes</taxon>
        <taxon>Hypocreomycetidae</taxon>
        <taxon>Hypocreales</taxon>
        <taxon>Nectriaceae</taxon>
        <taxon>Fusarium</taxon>
        <taxon>Fusarium solani species complex</taxon>
    </lineage>
</organism>
<evidence type="ECO:0000313" key="1">
    <source>
        <dbReference type="EMBL" id="RMJ10815.1"/>
    </source>
</evidence>
<proteinExistence type="predicted"/>
<keyword evidence="2" id="KW-1185">Reference proteome</keyword>
<dbReference type="EMBL" id="NKUJ01000189">
    <property type="protein sequence ID" value="RMJ10815.1"/>
    <property type="molecule type" value="Genomic_DNA"/>
</dbReference>
<protein>
    <submittedName>
        <fullName evidence="1">Uncharacterized protein</fullName>
    </submittedName>
</protein>
<name>A0A3M2S0R1_9HYPO</name>
<dbReference type="Proteomes" id="UP000277212">
    <property type="component" value="Unassembled WGS sequence"/>
</dbReference>